<dbReference type="VEuPathDB" id="FungiDB:SDRG_02140"/>
<evidence type="ECO:0000313" key="8">
    <source>
        <dbReference type="Proteomes" id="UP000030762"/>
    </source>
</evidence>
<evidence type="ECO:0000256" key="4">
    <source>
        <dbReference type="PROSITE-ProRule" id="PRU00228"/>
    </source>
</evidence>
<dbReference type="EMBL" id="JH767135">
    <property type="protein sequence ID" value="EQC41089.1"/>
    <property type="molecule type" value="Genomic_DNA"/>
</dbReference>
<dbReference type="eggNOG" id="ENOG502QTPS">
    <property type="taxonomic scope" value="Eukaryota"/>
</dbReference>
<evidence type="ECO:0000256" key="5">
    <source>
        <dbReference type="SAM" id="MobiDB-lite"/>
    </source>
</evidence>
<dbReference type="RefSeq" id="XP_008605933.1">
    <property type="nucleotide sequence ID" value="XM_008607711.1"/>
</dbReference>
<dbReference type="Proteomes" id="UP000030762">
    <property type="component" value="Unassembled WGS sequence"/>
</dbReference>
<keyword evidence="3" id="KW-0862">Zinc</keyword>
<dbReference type="SMART" id="SM00291">
    <property type="entry name" value="ZnF_ZZ"/>
    <property type="match status" value="1"/>
</dbReference>
<dbReference type="InterPro" id="IPR000433">
    <property type="entry name" value="Znf_ZZ"/>
</dbReference>
<feature type="region of interest" description="Disordered" evidence="5">
    <location>
        <begin position="384"/>
        <end position="403"/>
    </location>
</feature>
<feature type="compositionally biased region" description="Basic and acidic residues" evidence="5">
    <location>
        <begin position="74"/>
        <end position="87"/>
    </location>
</feature>
<protein>
    <recommendedName>
        <fullName evidence="6">ZZ-type domain-containing protein</fullName>
    </recommendedName>
</protein>
<dbReference type="GeneID" id="19942867"/>
<dbReference type="STRING" id="1156394.T0QSG9"/>
<dbReference type="InterPro" id="IPR043145">
    <property type="entry name" value="Znf_ZZ_sf"/>
</dbReference>
<dbReference type="AlphaFoldDB" id="T0QSG9"/>
<dbReference type="InParanoid" id="T0QSG9"/>
<dbReference type="RefSeq" id="XP_008605932.1">
    <property type="nucleotide sequence ID" value="XM_008607710.1"/>
</dbReference>
<name>T0QSG9_SAPDV</name>
<dbReference type="GO" id="GO:0008270">
    <property type="term" value="F:zinc ion binding"/>
    <property type="evidence" value="ECO:0007669"/>
    <property type="project" value="UniProtKB-KW"/>
</dbReference>
<evidence type="ECO:0000259" key="6">
    <source>
        <dbReference type="PROSITE" id="PS50135"/>
    </source>
</evidence>
<gene>
    <name evidence="7" type="ORF">SDRG_02140</name>
</gene>
<evidence type="ECO:0000313" key="7">
    <source>
        <dbReference type="EMBL" id="EQC41089.1"/>
    </source>
</evidence>
<feature type="domain" description="ZZ-type" evidence="6">
    <location>
        <begin position="432"/>
        <end position="491"/>
    </location>
</feature>
<dbReference type="Gene3D" id="3.30.60.90">
    <property type="match status" value="1"/>
</dbReference>
<sequence>MDQHGPTAAKVEHRQELEALRKQVASLSSSHQLLVATQHAAQSLETEVAYLKRELAARASEATALRAMLEVAQDARKRSEQRQEKVKPPSTHAASSSTRLNELLRTQLLAAQKENAQLSQLMALKDHDINVHSNNLRQARERLRQVHGELDDIRRATLSSVDVQVKAAPPVADRSSLQRSSEMEKGWILYTTPMTHDDDDGGDTSALYRELNKLPPPVRSQLLKMIEPVVGGAHVNIDEVLPNLPPEALDGLLVSLMPVLSRDGRHVQVYTRMRRSIVTDARIVSEEEHERRSTAASLHDILPSPRERISSQSKPNPYGADHLFSLHDSGDASIAVLHGPRELHSTKPYFVSRALQAPPTPPMNYNHRVSGGSTSAMMNHPTSPYVSGGSAEPSPDAHQPTRFNSLSSKAKKLMGLSSRSSTPQRTPTRFVHEKATCDGCQRSPIVGPKWVCRSCAHVELCDKCYAYGVHGHDHDEELFDRVLQRMLSQYPRLEPEDELLDLLRHDICKMSLKKFSFCLTWIGHLLDGKTSADLRARALEITKLQTDVGNRFIKLLTRLMQLRKDIQVASEWLPDEAAPHEMVLRLWIVDTPSD</sequence>
<feature type="region of interest" description="Disordered" evidence="5">
    <location>
        <begin position="285"/>
        <end position="318"/>
    </location>
</feature>
<evidence type="ECO:0000256" key="1">
    <source>
        <dbReference type="ARBA" id="ARBA00022723"/>
    </source>
</evidence>
<keyword evidence="8" id="KW-1185">Reference proteome</keyword>
<evidence type="ECO:0000256" key="3">
    <source>
        <dbReference type="ARBA" id="ARBA00022833"/>
    </source>
</evidence>
<dbReference type="CDD" id="cd02249">
    <property type="entry name" value="ZZ"/>
    <property type="match status" value="1"/>
</dbReference>
<evidence type="ECO:0000256" key="2">
    <source>
        <dbReference type="ARBA" id="ARBA00022771"/>
    </source>
</evidence>
<feature type="region of interest" description="Disordered" evidence="5">
    <location>
        <begin position="74"/>
        <end position="99"/>
    </location>
</feature>
<dbReference type="EMBL" id="JH767135">
    <property type="protein sequence ID" value="EQC41088.1"/>
    <property type="molecule type" value="Genomic_DNA"/>
</dbReference>
<keyword evidence="2 4" id="KW-0863">Zinc-finger</keyword>
<dbReference type="Pfam" id="PF00569">
    <property type="entry name" value="ZZ"/>
    <property type="match status" value="1"/>
</dbReference>
<dbReference type="OrthoDB" id="2122982at2759"/>
<organism evidence="7 8">
    <name type="scientific">Saprolegnia diclina (strain VS20)</name>
    <dbReference type="NCBI Taxonomy" id="1156394"/>
    <lineage>
        <taxon>Eukaryota</taxon>
        <taxon>Sar</taxon>
        <taxon>Stramenopiles</taxon>
        <taxon>Oomycota</taxon>
        <taxon>Saprolegniomycetes</taxon>
        <taxon>Saprolegniales</taxon>
        <taxon>Saprolegniaceae</taxon>
        <taxon>Saprolegnia</taxon>
    </lineage>
</organism>
<proteinExistence type="predicted"/>
<reference evidence="7 8" key="1">
    <citation type="submission" date="2012-04" db="EMBL/GenBank/DDBJ databases">
        <title>The Genome Sequence of Saprolegnia declina VS20.</title>
        <authorList>
            <consortium name="The Broad Institute Genome Sequencing Platform"/>
            <person name="Russ C."/>
            <person name="Nusbaum C."/>
            <person name="Tyler B."/>
            <person name="van West P."/>
            <person name="Dieguez-Uribeondo J."/>
            <person name="de Bruijn I."/>
            <person name="Tripathy S."/>
            <person name="Jiang R."/>
            <person name="Young S.K."/>
            <person name="Zeng Q."/>
            <person name="Gargeya S."/>
            <person name="Fitzgerald M."/>
            <person name="Haas B."/>
            <person name="Abouelleil A."/>
            <person name="Alvarado L."/>
            <person name="Arachchi H.M."/>
            <person name="Berlin A."/>
            <person name="Chapman S.B."/>
            <person name="Goldberg J."/>
            <person name="Griggs A."/>
            <person name="Gujja S."/>
            <person name="Hansen M."/>
            <person name="Howarth C."/>
            <person name="Imamovic A."/>
            <person name="Larimer J."/>
            <person name="McCowen C."/>
            <person name="Montmayeur A."/>
            <person name="Murphy C."/>
            <person name="Neiman D."/>
            <person name="Pearson M."/>
            <person name="Priest M."/>
            <person name="Roberts A."/>
            <person name="Saif S."/>
            <person name="Shea T."/>
            <person name="Sisk P."/>
            <person name="Sykes S."/>
            <person name="Wortman J."/>
            <person name="Nusbaum C."/>
            <person name="Birren B."/>
        </authorList>
    </citation>
    <scope>NUCLEOTIDE SEQUENCE [LARGE SCALE GENOMIC DNA]</scope>
    <source>
        <strain evidence="7 8">VS20</strain>
    </source>
</reference>
<dbReference type="SUPFAM" id="SSF57850">
    <property type="entry name" value="RING/U-box"/>
    <property type="match status" value="1"/>
</dbReference>
<dbReference type="PROSITE" id="PS50135">
    <property type="entry name" value="ZF_ZZ_2"/>
    <property type="match status" value="1"/>
</dbReference>
<accession>T0QSG9</accession>
<keyword evidence="1" id="KW-0479">Metal-binding</keyword>
<dbReference type="OMA" id="CLTWIAD"/>